<dbReference type="RefSeq" id="WP_163968057.1">
    <property type="nucleotide sequence ID" value="NZ_JAAIVB010000078.1"/>
</dbReference>
<name>A0A6B3SX93_9BURK</name>
<sequence>MNALPGARLALAALLGALLAACGGGAGGPTLAPADFVAMAKTAECRDLGNRLFLIDDSFVFWDVSGSCPDLSPVRKLFGKTPSDQLCSQTGKPVGVVTVCSDASAIPMFHAILDHLDLPDLGLGPSHRVQAIPFQNQP</sequence>
<protein>
    <recommendedName>
        <fullName evidence="4">Lipoprotein</fullName>
    </recommendedName>
</protein>
<feature type="signal peptide" evidence="1">
    <location>
        <begin position="1"/>
        <end position="26"/>
    </location>
</feature>
<evidence type="ECO:0000313" key="3">
    <source>
        <dbReference type="Proteomes" id="UP000482155"/>
    </source>
</evidence>
<keyword evidence="3" id="KW-1185">Reference proteome</keyword>
<dbReference type="Proteomes" id="UP000482155">
    <property type="component" value="Unassembled WGS sequence"/>
</dbReference>
<evidence type="ECO:0000256" key="1">
    <source>
        <dbReference type="SAM" id="SignalP"/>
    </source>
</evidence>
<evidence type="ECO:0008006" key="4">
    <source>
        <dbReference type="Google" id="ProtNLM"/>
    </source>
</evidence>
<organism evidence="2 3">
    <name type="scientific">Noviherbaspirillum galbum</name>
    <dbReference type="NCBI Taxonomy" id="2709383"/>
    <lineage>
        <taxon>Bacteria</taxon>
        <taxon>Pseudomonadati</taxon>
        <taxon>Pseudomonadota</taxon>
        <taxon>Betaproteobacteria</taxon>
        <taxon>Burkholderiales</taxon>
        <taxon>Oxalobacteraceae</taxon>
        <taxon>Noviherbaspirillum</taxon>
    </lineage>
</organism>
<reference evidence="2 3" key="1">
    <citation type="submission" date="2020-02" db="EMBL/GenBank/DDBJ databases">
        <authorList>
            <person name="Kim M.K."/>
        </authorList>
    </citation>
    <scope>NUCLEOTIDE SEQUENCE [LARGE SCALE GENOMIC DNA]</scope>
    <source>
        <strain evidence="2 3">17J57-3</strain>
    </source>
</reference>
<gene>
    <name evidence="2" type="ORF">G3574_23945</name>
</gene>
<proteinExistence type="predicted"/>
<evidence type="ECO:0000313" key="2">
    <source>
        <dbReference type="EMBL" id="NEX64145.1"/>
    </source>
</evidence>
<dbReference type="EMBL" id="JAAIVB010000078">
    <property type="protein sequence ID" value="NEX64145.1"/>
    <property type="molecule type" value="Genomic_DNA"/>
</dbReference>
<accession>A0A6B3SX93</accession>
<keyword evidence="1" id="KW-0732">Signal</keyword>
<comment type="caution">
    <text evidence="2">The sequence shown here is derived from an EMBL/GenBank/DDBJ whole genome shotgun (WGS) entry which is preliminary data.</text>
</comment>
<dbReference type="AlphaFoldDB" id="A0A6B3SX93"/>
<feature type="chain" id="PRO_5025364164" description="Lipoprotein" evidence="1">
    <location>
        <begin position="27"/>
        <end position="138"/>
    </location>
</feature>